<dbReference type="Pfam" id="PF14534">
    <property type="entry name" value="DUF4440"/>
    <property type="match status" value="1"/>
</dbReference>
<feature type="domain" description="DUF4440" evidence="2">
    <location>
        <begin position="31"/>
        <end position="139"/>
    </location>
</feature>
<keyword evidence="1" id="KW-0732">Signal</keyword>
<evidence type="ECO:0000256" key="1">
    <source>
        <dbReference type="SAM" id="SignalP"/>
    </source>
</evidence>
<dbReference type="EMBL" id="CADCUR010000247">
    <property type="protein sequence ID" value="CAA9416567.1"/>
    <property type="molecule type" value="Genomic_DNA"/>
</dbReference>
<organism evidence="3">
    <name type="scientific">uncultured Pyrinomonadaceae bacterium</name>
    <dbReference type="NCBI Taxonomy" id="2283094"/>
    <lineage>
        <taxon>Bacteria</taxon>
        <taxon>Pseudomonadati</taxon>
        <taxon>Acidobacteriota</taxon>
        <taxon>Blastocatellia</taxon>
        <taxon>Blastocatellales</taxon>
        <taxon>Pyrinomonadaceae</taxon>
        <taxon>environmental samples</taxon>
    </lineage>
</organism>
<dbReference type="InterPro" id="IPR027843">
    <property type="entry name" value="DUF4440"/>
</dbReference>
<proteinExistence type="predicted"/>
<dbReference type="EC" id="3.5.1.1" evidence="3"/>
<sequence>MKNLLLLFSFLLLLAASVSAQSKDGRIAAEIRRVMDAQVAAWNAGDIDAFMRGYWNSPELVFVSGDTVTKGWQPTIERYKKRYDSRAKMGTLTFSDLEIEVLSKDAAKVLGSWSLAREADNPKGKFTLIFRRFKDGWKIVHDHTS</sequence>
<accession>A0A6J4PJR3</accession>
<feature type="signal peptide" evidence="1">
    <location>
        <begin position="1"/>
        <end position="20"/>
    </location>
</feature>
<dbReference type="Gene3D" id="3.10.450.50">
    <property type="match status" value="1"/>
</dbReference>
<dbReference type="SUPFAM" id="SSF54427">
    <property type="entry name" value="NTF2-like"/>
    <property type="match status" value="1"/>
</dbReference>
<protein>
    <submittedName>
        <fullName evidence="3">L-asparaginase</fullName>
        <ecNumber evidence="3">3.5.1.1</ecNumber>
    </submittedName>
</protein>
<dbReference type="AlphaFoldDB" id="A0A6J4PJR3"/>
<name>A0A6J4PJR3_9BACT</name>
<feature type="chain" id="PRO_5026746858" evidence="1">
    <location>
        <begin position="21"/>
        <end position="145"/>
    </location>
</feature>
<reference evidence="3" key="1">
    <citation type="submission" date="2020-02" db="EMBL/GenBank/DDBJ databases">
        <authorList>
            <person name="Meier V. D."/>
        </authorList>
    </citation>
    <scope>NUCLEOTIDE SEQUENCE</scope>
    <source>
        <strain evidence="3">AVDCRST_MAG74</strain>
    </source>
</reference>
<keyword evidence="3" id="KW-0378">Hydrolase</keyword>
<dbReference type="GO" id="GO:0004067">
    <property type="term" value="F:asparaginase activity"/>
    <property type="evidence" value="ECO:0007669"/>
    <property type="project" value="UniProtKB-EC"/>
</dbReference>
<evidence type="ECO:0000313" key="3">
    <source>
        <dbReference type="EMBL" id="CAA9416567.1"/>
    </source>
</evidence>
<gene>
    <name evidence="3" type="ORF">AVDCRST_MAG74-2670</name>
</gene>
<evidence type="ECO:0000259" key="2">
    <source>
        <dbReference type="Pfam" id="PF14534"/>
    </source>
</evidence>
<dbReference type="InterPro" id="IPR032710">
    <property type="entry name" value="NTF2-like_dom_sf"/>
</dbReference>